<feature type="transmembrane region" description="Helical" evidence="1">
    <location>
        <begin position="217"/>
        <end position="239"/>
    </location>
</feature>
<feature type="transmembrane region" description="Helical" evidence="1">
    <location>
        <begin position="44"/>
        <end position="68"/>
    </location>
</feature>
<feature type="domain" description="RGS" evidence="2">
    <location>
        <begin position="326"/>
        <end position="532"/>
    </location>
</feature>
<feature type="transmembrane region" description="Helical" evidence="1">
    <location>
        <begin position="176"/>
        <end position="197"/>
    </location>
</feature>
<dbReference type="SMART" id="SM00315">
    <property type="entry name" value="RGS"/>
    <property type="match status" value="1"/>
</dbReference>
<evidence type="ECO:0000313" key="4">
    <source>
        <dbReference type="Proteomes" id="UP000193719"/>
    </source>
</evidence>
<proteinExistence type="predicted"/>
<keyword evidence="1" id="KW-0812">Transmembrane</keyword>
<feature type="transmembrane region" description="Helical" evidence="1">
    <location>
        <begin position="80"/>
        <end position="102"/>
    </location>
</feature>
<organism evidence="3 4">
    <name type="scientific">Piromyces finnis</name>
    <dbReference type="NCBI Taxonomy" id="1754191"/>
    <lineage>
        <taxon>Eukaryota</taxon>
        <taxon>Fungi</taxon>
        <taxon>Fungi incertae sedis</taxon>
        <taxon>Chytridiomycota</taxon>
        <taxon>Chytridiomycota incertae sedis</taxon>
        <taxon>Neocallimastigomycetes</taxon>
        <taxon>Neocallimastigales</taxon>
        <taxon>Neocallimastigaceae</taxon>
        <taxon>Piromyces</taxon>
    </lineage>
</organism>
<gene>
    <name evidence="3" type="ORF">BCR36DRAFT_321518</name>
</gene>
<dbReference type="InterPro" id="IPR044926">
    <property type="entry name" value="RGS_subdomain_2"/>
</dbReference>
<evidence type="ECO:0000313" key="3">
    <source>
        <dbReference type="EMBL" id="ORX55416.1"/>
    </source>
</evidence>
<dbReference type="InterPro" id="IPR036305">
    <property type="entry name" value="RGS_sf"/>
</dbReference>
<dbReference type="AlphaFoldDB" id="A0A1Y1VG65"/>
<dbReference type="Proteomes" id="UP000193719">
    <property type="component" value="Unassembled WGS sequence"/>
</dbReference>
<feature type="transmembrane region" description="Helical" evidence="1">
    <location>
        <begin position="251"/>
        <end position="269"/>
    </location>
</feature>
<name>A0A1Y1VG65_9FUNG</name>
<dbReference type="InterPro" id="IPR016137">
    <property type="entry name" value="RGS"/>
</dbReference>
<protein>
    <recommendedName>
        <fullName evidence="2">RGS domain-containing protein</fullName>
    </recommendedName>
</protein>
<dbReference type="PROSITE" id="PS50132">
    <property type="entry name" value="RGS"/>
    <property type="match status" value="1"/>
</dbReference>
<dbReference type="STRING" id="1754191.A0A1Y1VG65"/>
<keyword evidence="1" id="KW-0472">Membrane</keyword>
<dbReference type="Gene3D" id="1.10.167.10">
    <property type="entry name" value="Regulator of G-protein Signalling 4, domain 2"/>
    <property type="match status" value="1"/>
</dbReference>
<reference evidence="3 4" key="2">
    <citation type="submission" date="2016-08" db="EMBL/GenBank/DDBJ databases">
        <title>Pervasive Adenine N6-methylation of Active Genes in Fungi.</title>
        <authorList>
            <consortium name="DOE Joint Genome Institute"/>
            <person name="Mondo S.J."/>
            <person name="Dannebaum R.O."/>
            <person name="Kuo R.C."/>
            <person name="Labutti K."/>
            <person name="Haridas S."/>
            <person name="Kuo A."/>
            <person name="Salamov A."/>
            <person name="Ahrendt S.R."/>
            <person name="Lipzen A."/>
            <person name="Sullivan W."/>
            <person name="Andreopoulos W.B."/>
            <person name="Clum A."/>
            <person name="Lindquist E."/>
            <person name="Daum C."/>
            <person name="Ramamoorthy G.K."/>
            <person name="Gryganskyi A."/>
            <person name="Culley D."/>
            <person name="Magnuson J.K."/>
            <person name="James T.Y."/>
            <person name="O'Malley M.A."/>
            <person name="Stajich J.E."/>
            <person name="Spatafora J.W."/>
            <person name="Visel A."/>
            <person name="Grigoriev I.V."/>
        </authorList>
    </citation>
    <scope>NUCLEOTIDE SEQUENCE [LARGE SCALE GENOMIC DNA]</scope>
    <source>
        <strain evidence="4">finn</strain>
    </source>
</reference>
<dbReference type="OrthoDB" id="10477431at2759"/>
<feature type="transmembrane region" description="Helical" evidence="1">
    <location>
        <begin position="289"/>
        <end position="313"/>
    </location>
</feature>
<sequence length="539" mass="63463">MINDKFPFPEHWDKNNKRTIKYFNKCSQYVDSQEELLSLFHIRLFYYIYCYVMIICIIISAILIVIYKDSYIIKRSGPKLLILFCIGCIICISNSYGIQIFYTKYPCFLVLYCTGISYPMILLSCISCFKKYINQYYTSANAYIEAIESDASIKKEKMQKKTFSYIRKYLIIKHPIRFTILYIILITIYSFSISPLSENYRIIGNVDEGFCTLSIEYFPQFTIAMSFLLFYVPYVLNTLRKIEDTFNIKRLIYITVISMSLCTIGYLTSSLIPRYNCTPEIIRIWPTDFFIILCCTVFHVLHVIKPLFELFYVKFSIRKIDKSIKGLEELLKDKTLFREYAEFCKSECCVENALFYKEYQSFKDAINKYSNKRNQDNNISANTLIADDQDITTIFSDNSVTICFNDISSNNSDSKIFNSNSTNSNQIKFSNHNSSTINSLKYNNKNNLSLILNMTQNIIEKFILPNSEYEINVDNKISKKMIATYKKYKKMESDNILYIEDFENSKIVHIFDEAFDEVLTNLYLNTYLKYIKRGLKDKN</sequence>
<keyword evidence="4" id="KW-1185">Reference proteome</keyword>
<keyword evidence="1" id="KW-1133">Transmembrane helix</keyword>
<dbReference type="EMBL" id="MCFH01000009">
    <property type="protein sequence ID" value="ORX55416.1"/>
    <property type="molecule type" value="Genomic_DNA"/>
</dbReference>
<evidence type="ECO:0000256" key="1">
    <source>
        <dbReference type="SAM" id="Phobius"/>
    </source>
</evidence>
<feature type="transmembrane region" description="Helical" evidence="1">
    <location>
        <begin position="108"/>
        <end position="129"/>
    </location>
</feature>
<dbReference type="SUPFAM" id="SSF48097">
    <property type="entry name" value="Regulator of G-protein signaling, RGS"/>
    <property type="match status" value="1"/>
</dbReference>
<reference evidence="3 4" key="1">
    <citation type="submission" date="2016-08" db="EMBL/GenBank/DDBJ databases">
        <title>Genomes of anaerobic fungi encode conserved fungal cellulosomes for biomass hydrolysis.</title>
        <authorList>
            <consortium name="DOE Joint Genome Institute"/>
            <person name="Haitjema C.H."/>
            <person name="Gilmore S.P."/>
            <person name="Henske J.K."/>
            <person name="Solomon K.V."/>
            <person name="De Groot R."/>
            <person name="Kuo A."/>
            <person name="Mondo S.J."/>
            <person name="Salamov A.A."/>
            <person name="Labutti K."/>
            <person name="Zhao Z."/>
            <person name="Chiniquy J."/>
            <person name="Barry K."/>
            <person name="Brewer H.M."/>
            <person name="Purvine S.O."/>
            <person name="Wright A.T."/>
            <person name="Boxma B."/>
            <person name="Van Alen T."/>
            <person name="Hackstein J.H."/>
            <person name="Baker S.E."/>
            <person name="Grigoriev I.V."/>
            <person name="O'Malley M.A."/>
        </authorList>
    </citation>
    <scope>NUCLEOTIDE SEQUENCE [LARGE SCALE GENOMIC DNA]</scope>
    <source>
        <strain evidence="4">finn</strain>
    </source>
</reference>
<evidence type="ECO:0000259" key="2">
    <source>
        <dbReference type="PROSITE" id="PS50132"/>
    </source>
</evidence>
<accession>A0A1Y1VG65</accession>
<comment type="caution">
    <text evidence="3">The sequence shown here is derived from an EMBL/GenBank/DDBJ whole genome shotgun (WGS) entry which is preliminary data.</text>
</comment>